<feature type="transmembrane region" description="Helical" evidence="7">
    <location>
        <begin position="103"/>
        <end position="123"/>
    </location>
</feature>
<evidence type="ECO:0000256" key="2">
    <source>
        <dbReference type="ARBA" id="ARBA00008017"/>
    </source>
</evidence>
<dbReference type="Gene3D" id="2.30.30.60">
    <property type="match status" value="1"/>
</dbReference>
<name>A0A2D6LNX5_9ARCH</name>
<comment type="caution">
    <text evidence="11">The sequence shown here is derived from an EMBL/GenBank/DDBJ whole genome shotgun (WGS) entry which is preliminary data.</text>
</comment>
<evidence type="ECO:0000259" key="9">
    <source>
        <dbReference type="Pfam" id="PF21082"/>
    </source>
</evidence>
<comment type="subcellular location">
    <subcellularLocation>
        <location evidence="1">Cell membrane</location>
        <topology evidence="1">Multi-pass membrane protein</topology>
    </subcellularLocation>
</comment>
<evidence type="ECO:0000256" key="7">
    <source>
        <dbReference type="SAM" id="Phobius"/>
    </source>
</evidence>
<evidence type="ECO:0000256" key="5">
    <source>
        <dbReference type="ARBA" id="ARBA00022989"/>
    </source>
</evidence>
<keyword evidence="3" id="KW-1003">Cell membrane</keyword>
<dbReference type="Proteomes" id="UP000226712">
    <property type="component" value="Unassembled WGS sequence"/>
</dbReference>
<dbReference type="InterPro" id="IPR023408">
    <property type="entry name" value="MscS_beta-dom_sf"/>
</dbReference>
<feature type="domain" description="Mechanosensitive ion channel MscS C-terminal" evidence="9">
    <location>
        <begin position="258"/>
        <end position="342"/>
    </location>
</feature>
<evidence type="ECO:0000259" key="8">
    <source>
        <dbReference type="Pfam" id="PF00924"/>
    </source>
</evidence>
<dbReference type="InterPro" id="IPR011014">
    <property type="entry name" value="MscS_channel_TM-2"/>
</dbReference>
<dbReference type="Pfam" id="PF21082">
    <property type="entry name" value="MS_channel_3rd"/>
    <property type="match status" value="1"/>
</dbReference>
<dbReference type="SUPFAM" id="SSF82689">
    <property type="entry name" value="Mechanosensitive channel protein MscS (YggB), C-terminal domain"/>
    <property type="match status" value="1"/>
</dbReference>
<reference evidence="12" key="1">
    <citation type="submission" date="2017-09" db="EMBL/GenBank/DDBJ databases">
        <title>The Reconstruction of 2,631 Draft Metagenome-Assembled Genomes from the Global Oceans.</title>
        <authorList>
            <person name="Tully B.J."/>
            <person name="Graham E.D."/>
            <person name="Heidelberg J.F."/>
        </authorList>
    </citation>
    <scope>NUCLEOTIDE SEQUENCE [LARGE SCALE GENOMIC DNA]</scope>
</reference>
<keyword evidence="6 7" id="KW-0472">Membrane</keyword>
<dbReference type="InterPro" id="IPR011066">
    <property type="entry name" value="MscS_channel_C_sf"/>
</dbReference>
<comment type="similarity">
    <text evidence="2">Belongs to the MscS (TC 1.A.23) family.</text>
</comment>
<protein>
    <recommendedName>
        <fullName evidence="13">Mechanosensitive ion channel family protein</fullName>
    </recommendedName>
</protein>
<evidence type="ECO:0000256" key="3">
    <source>
        <dbReference type="ARBA" id="ARBA00022475"/>
    </source>
</evidence>
<evidence type="ECO:0000256" key="4">
    <source>
        <dbReference type="ARBA" id="ARBA00022692"/>
    </source>
</evidence>
<feature type="transmembrane region" description="Helical" evidence="7">
    <location>
        <begin position="144"/>
        <end position="163"/>
    </location>
</feature>
<evidence type="ECO:0000259" key="10">
    <source>
        <dbReference type="Pfam" id="PF21088"/>
    </source>
</evidence>
<dbReference type="GO" id="GO:0005886">
    <property type="term" value="C:plasma membrane"/>
    <property type="evidence" value="ECO:0007669"/>
    <property type="project" value="UniProtKB-SubCell"/>
</dbReference>
<dbReference type="PANTHER" id="PTHR30566">
    <property type="entry name" value="YNAI-RELATED MECHANOSENSITIVE ION CHANNEL"/>
    <property type="match status" value="1"/>
</dbReference>
<gene>
    <name evidence="11" type="ORF">CL944_00250</name>
</gene>
<evidence type="ECO:0008006" key="13">
    <source>
        <dbReference type="Google" id="ProtNLM"/>
    </source>
</evidence>
<evidence type="ECO:0000256" key="1">
    <source>
        <dbReference type="ARBA" id="ARBA00004651"/>
    </source>
</evidence>
<evidence type="ECO:0000256" key="6">
    <source>
        <dbReference type="ARBA" id="ARBA00023136"/>
    </source>
</evidence>
<dbReference type="Gene3D" id="3.30.70.100">
    <property type="match status" value="1"/>
</dbReference>
<dbReference type="PANTHER" id="PTHR30566:SF5">
    <property type="entry name" value="MECHANOSENSITIVE ION CHANNEL PROTEIN 1, MITOCHONDRIAL-RELATED"/>
    <property type="match status" value="1"/>
</dbReference>
<dbReference type="Gene3D" id="1.10.287.1260">
    <property type="match status" value="1"/>
</dbReference>
<dbReference type="EMBL" id="NZBD01000002">
    <property type="protein sequence ID" value="MAG17892.1"/>
    <property type="molecule type" value="Genomic_DNA"/>
</dbReference>
<evidence type="ECO:0000313" key="11">
    <source>
        <dbReference type="EMBL" id="MAG17892.1"/>
    </source>
</evidence>
<feature type="transmembrane region" description="Helical" evidence="7">
    <location>
        <begin position="20"/>
        <end position="40"/>
    </location>
</feature>
<dbReference type="InterPro" id="IPR010920">
    <property type="entry name" value="LSM_dom_sf"/>
</dbReference>
<dbReference type="AlphaFoldDB" id="A0A2D6LNX5"/>
<dbReference type="GO" id="GO:0055085">
    <property type="term" value="P:transmembrane transport"/>
    <property type="evidence" value="ECO:0007669"/>
    <property type="project" value="InterPro"/>
</dbReference>
<accession>A0A2D6LNX5</accession>
<organism evidence="11 12">
    <name type="scientific">Candidatus Iainarchaeum sp</name>
    <dbReference type="NCBI Taxonomy" id="3101447"/>
    <lineage>
        <taxon>Archaea</taxon>
        <taxon>Candidatus Iainarchaeota</taxon>
        <taxon>Candidatus Iainarchaeia</taxon>
        <taxon>Candidatus Iainarchaeales</taxon>
        <taxon>Candidatus Iainarchaeaceae</taxon>
        <taxon>Candidatus Iainarchaeum</taxon>
    </lineage>
</organism>
<dbReference type="SUPFAM" id="SSF50182">
    <property type="entry name" value="Sm-like ribonucleoproteins"/>
    <property type="match status" value="1"/>
</dbReference>
<proteinExistence type="inferred from homology"/>
<feature type="domain" description="Mechanosensitive ion channel transmembrane helices 2/3" evidence="10">
    <location>
        <begin position="143"/>
        <end position="184"/>
    </location>
</feature>
<dbReference type="Pfam" id="PF00924">
    <property type="entry name" value="MS_channel_2nd"/>
    <property type="match status" value="1"/>
</dbReference>
<sequence length="359" mass="39527">MVLEGIAGGTYFGSDLVQYAMFAGIVLGATILAKILYFIIKKYGTILTSKTENEFDDLIIEAIDKPMTFIGFIIGLSIGYQFLTPDVPFIVDNFFKAIEALLILDLMWLALKLIDGFIAHIVIPLSSKTESKLDDQLIPILKKIAKASVVLMGGVIVLSNFGIDVLPLIAGLGIGGLAVAFAAQKTVEDMFGGISIFTSKHFTVGDAVRIGSVEGTVDAVGIRNTKVIDWDGRENIMPNSAVVGGNVLNISSEPTKRVSITLGLTYDTSYAKMQEAMKILKGIVNKHKDCEKDPRAIFKEYDDSSMNIWFVYYIKNKDRKFDVISEINMEILKQFEKAKLSFAFPSQSLYVETMPKGKK</sequence>
<keyword evidence="5 7" id="KW-1133">Transmembrane helix</keyword>
<dbReference type="InterPro" id="IPR006685">
    <property type="entry name" value="MscS_channel_2nd"/>
</dbReference>
<dbReference type="SUPFAM" id="SSF82861">
    <property type="entry name" value="Mechanosensitive channel protein MscS (YggB), transmembrane region"/>
    <property type="match status" value="1"/>
</dbReference>
<feature type="domain" description="Mechanosensitive ion channel MscS" evidence="8">
    <location>
        <begin position="186"/>
        <end position="251"/>
    </location>
</feature>
<dbReference type="InterPro" id="IPR049278">
    <property type="entry name" value="MS_channel_C"/>
</dbReference>
<evidence type="ECO:0000313" key="12">
    <source>
        <dbReference type="Proteomes" id="UP000226712"/>
    </source>
</evidence>
<feature type="transmembrane region" description="Helical" evidence="7">
    <location>
        <begin position="67"/>
        <end position="83"/>
    </location>
</feature>
<keyword evidence="4 7" id="KW-0812">Transmembrane</keyword>
<dbReference type="Pfam" id="PF21088">
    <property type="entry name" value="MS_channel_1st"/>
    <property type="match status" value="1"/>
</dbReference>
<dbReference type="InterPro" id="IPR049142">
    <property type="entry name" value="MS_channel_1st"/>
</dbReference>